<dbReference type="InterPro" id="IPR052340">
    <property type="entry name" value="RNase_Y/CdgJ"/>
</dbReference>
<dbReference type="PANTHER" id="PTHR33525">
    <property type="match status" value="1"/>
</dbReference>
<dbReference type="PANTHER" id="PTHR33525:SF3">
    <property type="entry name" value="RIBONUCLEASE Y"/>
    <property type="match status" value="1"/>
</dbReference>
<dbReference type="InterPro" id="IPR006675">
    <property type="entry name" value="HDIG_dom"/>
</dbReference>
<dbReference type="InterPro" id="IPR013976">
    <property type="entry name" value="HDOD"/>
</dbReference>
<gene>
    <name evidence="3" type="ORF">B0F88_101338</name>
</gene>
<proteinExistence type="predicted"/>
<dbReference type="AlphaFoldDB" id="A0A2S6H8S3"/>
<dbReference type="Gene3D" id="1.10.3210.10">
    <property type="entry name" value="Hypothetical protein af1432"/>
    <property type="match status" value="1"/>
</dbReference>
<dbReference type="NCBIfam" id="TIGR00277">
    <property type="entry name" value="HDIG"/>
    <property type="match status" value="1"/>
</dbReference>
<reference evidence="3 4" key="1">
    <citation type="submission" date="2018-02" db="EMBL/GenBank/DDBJ databases">
        <title>Subsurface microbial communities from deep shales in Ohio and West Virginia, USA.</title>
        <authorList>
            <person name="Wrighton K."/>
        </authorList>
    </citation>
    <scope>NUCLEOTIDE SEQUENCE [LARGE SCALE GENOMIC DNA]</scope>
    <source>
        <strain evidence="3 4">OWC-G53F</strain>
    </source>
</reference>
<dbReference type="EMBL" id="PTIY01000001">
    <property type="protein sequence ID" value="PPK73806.1"/>
    <property type="molecule type" value="Genomic_DNA"/>
</dbReference>
<dbReference type="GO" id="GO:0016740">
    <property type="term" value="F:transferase activity"/>
    <property type="evidence" value="ECO:0007669"/>
    <property type="project" value="UniProtKB-KW"/>
</dbReference>
<evidence type="ECO:0000259" key="2">
    <source>
        <dbReference type="PROSITE" id="PS51833"/>
    </source>
</evidence>
<protein>
    <submittedName>
        <fullName evidence="3">Putative nucleotidyltransferase with HDIG domain</fullName>
    </submittedName>
</protein>
<keyword evidence="3" id="KW-0808">Transferase</keyword>
<keyword evidence="4" id="KW-1185">Reference proteome</keyword>
<accession>A0A2S6H8S3</accession>
<dbReference type="OrthoDB" id="9770715at2"/>
<dbReference type="RefSeq" id="WP_104422189.1">
    <property type="nucleotide sequence ID" value="NZ_PTIY01000001.1"/>
</dbReference>
<dbReference type="PROSITE" id="PS51831">
    <property type="entry name" value="HD"/>
    <property type="match status" value="1"/>
</dbReference>
<feature type="domain" description="HD" evidence="1">
    <location>
        <begin position="110"/>
        <end position="233"/>
    </location>
</feature>
<name>A0A2S6H8S3_9GAMM</name>
<dbReference type="InterPro" id="IPR003607">
    <property type="entry name" value="HD/PDEase_dom"/>
</dbReference>
<evidence type="ECO:0000313" key="4">
    <source>
        <dbReference type="Proteomes" id="UP000238071"/>
    </source>
</evidence>
<dbReference type="SUPFAM" id="SSF109604">
    <property type="entry name" value="HD-domain/PDEase-like"/>
    <property type="match status" value="1"/>
</dbReference>
<evidence type="ECO:0000313" key="3">
    <source>
        <dbReference type="EMBL" id="PPK73806.1"/>
    </source>
</evidence>
<sequence>MPNSKNETLIVLVEKMPAFPKSVQQVMELTSDLNASAKDIVRVIECDPIMTVKILKAINSSFYGLPQKITSVQRAVVHIGINTIKNIALGVAAMGMLNADNKADFNTSKFLLHSLTTAAISKMLAERIGLSAMVSGDCFVAGLLHDFGKVVFAEFMPDEFKLALEKSKEQQLPLHQTELEFIGLNHSQAGKMLAEKWELSELLIDAIAHHHNPGLNQNILRDCVFAANQISKYMQFGDGGNPLIEEFPEAIISRFGLPFPAICEALGDLEPVKSEAQSFINL</sequence>
<dbReference type="Pfam" id="PF08668">
    <property type="entry name" value="HDOD"/>
    <property type="match status" value="1"/>
</dbReference>
<feature type="domain" description="HDOD" evidence="2">
    <location>
        <begin position="16"/>
        <end position="213"/>
    </location>
</feature>
<dbReference type="PROSITE" id="PS51833">
    <property type="entry name" value="HDOD"/>
    <property type="match status" value="1"/>
</dbReference>
<dbReference type="InterPro" id="IPR006674">
    <property type="entry name" value="HD_domain"/>
</dbReference>
<comment type="caution">
    <text evidence="3">The sequence shown here is derived from an EMBL/GenBank/DDBJ whole genome shotgun (WGS) entry which is preliminary data.</text>
</comment>
<dbReference type="Proteomes" id="UP000238071">
    <property type="component" value="Unassembled WGS sequence"/>
</dbReference>
<organism evidence="3 4">
    <name type="scientific">Methylobacter tundripaludum</name>
    <dbReference type="NCBI Taxonomy" id="173365"/>
    <lineage>
        <taxon>Bacteria</taxon>
        <taxon>Pseudomonadati</taxon>
        <taxon>Pseudomonadota</taxon>
        <taxon>Gammaproteobacteria</taxon>
        <taxon>Methylococcales</taxon>
        <taxon>Methylococcaceae</taxon>
        <taxon>Methylobacter</taxon>
    </lineage>
</organism>
<evidence type="ECO:0000259" key="1">
    <source>
        <dbReference type="PROSITE" id="PS51831"/>
    </source>
</evidence>
<dbReference type="CDD" id="cd00077">
    <property type="entry name" value="HDc"/>
    <property type="match status" value="1"/>
</dbReference>